<dbReference type="RefSeq" id="XP_020551415.1">
    <property type="nucleotide sequence ID" value="XM_020695756.1"/>
</dbReference>
<evidence type="ECO:0000313" key="4">
    <source>
        <dbReference type="RefSeq" id="XP_020551415.1"/>
    </source>
</evidence>
<gene>
    <name evidence="4" type="primary">LOC105169719</name>
</gene>
<comment type="similarity">
    <text evidence="1">Belongs to the GASA family.</text>
</comment>
<feature type="chain" id="PRO_5035434042" evidence="2">
    <location>
        <begin position="24"/>
        <end position="104"/>
    </location>
</feature>
<feature type="signal peptide" evidence="2">
    <location>
        <begin position="1"/>
        <end position="23"/>
    </location>
</feature>
<organism evidence="3 4">
    <name type="scientific">Sesamum indicum</name>
    <name type="common">Oriental sesame</name>
    <name type="synonym">Sesamum orientale</name>
    <dbReference type="NCBI Taxonomy" id="4182"/>
    <lineage>
        <taxon>Eukaryota</taxon>
        <taxon>Viridiplantae</taxon>
        <taxon>Streptophyta</taxon>
        <taxon>Embryophyta</taxon>
        <taxon>Tracheophyta</taxon>
        <taxon>Spermatophyta</taxon>
        <taxon>Magnoliopsida</taxon>
        <taxon>eudicotyledons</taxon>
        <taxon>Gunneridae</taxon>
        <taxon>Pentapetalae</taxon>
        <taxon>asterids</taxon>
        <taxon>lamiids</taxon>
        <taxon>Lamiales</taxon>
        <taxon>Pedaliaceae</taxon>
        <taxon>Sesamum</taxon>
    </lineage>
</organism>
<proteinExistence type="inferred from homology"/>
<accession>A0A8M8V4R8</accession>
<keyword evidence="2" id="KW-0732">Signal</keyword>
<evidence type="ECO:0000256" key="2">
    <source>
        <dbReference type="SAM" id="SignalP"/>
    </source>
</evidence>
<evidence type="ECO:0000256" key="1">
    <source>
        <dbReference type="ARBA" id="ARBA00010582"/>
    </source>
</evidence>
<dbReference type="AlphaFoldDB" id="A0A8M8V4R8"/>
<dbReference type="PANTHER" id="PTHR23201:SF45">
    <property type="entry name" value="SNAKIN-2-LIKE"/>
    <property type="match status" value="1"/>
</dbReference>
<dbReference type="Pfam" id="PF02704">
    <property type="entry name" value="GASA"/>
    <property type="match status" value="1"/>
</dbReference>
<dbReference type="Proteomes" id="UP000504604">
    <property type="component" value="Linkage group LG8"/>
</dbReference>
<name>A0A8M8V4R8_SESIN</name>
<evidence type="ECO:0000313" key="3">
    <source>
        <dbReference type="Proteomes" id="UP000504604"/>
    </source>
</evidence>
<sequence length="104" mass="10764">MASAKVLIVSIFLSLLLLHGGHAIQTDTVLTSNAVSGTAASPTVDCGGACAERCRLSGRPNLCKRACGTCCARCNCVPPGAYGNYEACPCYAKMTTHDNNPKCP</sequence>
<dbReference type="GeneID" id="105169719"/>
<keyword evidence="3" id="KW-1185">Reference proteome</keyword>
<dbReference type="PANTHER" id="PTHR23201">
    <property type="entry name" value="EXTENSIN, PROLINE-RICH PROTEIN"/>
    <property type="match status" value="1"/>
</dbReference>
<dbReference type="InterPro" id="IPR003854">
    <property type="entry name" value="GASA"/>
</dbReference>
<dbReference type="OrthoDB" id="625265at2759"/>
<reference evidence="4" key="1">
    <citation type="submission" date="2025-08" db="UniProtKB">
        <authorList>
            <consortium name="RefSeq"/>
        </authorList>
    </citation>
    <scope>IDENTIFICATION</scope>
</reference>
<dbReference type="KEGG" id="sind:105169719"/>
<protein>
    <submittedName>
        <fullName evidence="4">Snakin-2-like</fullName>
    </submittedName>
</protein>